<evidence type="ECO:0000313" key="2">
    <source>
        <dbReference type="EMBL" id="RTQ34811.1"/>
    </source>
</evidence>
<dbReference type="PROSITE" id="PS50994">
    <property type="entry name" value="INTEGRASE"/>
    <property type="match status" value="1"/>
</dbReference>
<dbReference type="EMBL" id="RXOE01000002">
    <property type="protein sequence ID" value="RTQ34811.1"/>
    <property type="molecule type" value="Genomic_DNA"/>
</dbReference>
<organism evidence="2 3">
    <name type="scientific">Variovorax gossypii</name>
    <dbReference type="NCBI Taxonomy" id="1679495"/>
    <lineage>
        <taxon>Bacteria</taxon>
        <taxon>Pseudomonadati</taxon>
        <taxon>Pseudomonadota</taxon>
        <taxon>Betaproteobacteria</taxon>
        <taxon>Burkholderiales</taxon>
        <taxon>Comamonadaceae</taxon>
        <taxon>Variovorax</taxon>
    </lineage>
</organism>
<dbReference type="InterPro" id="IPR036397">
    <property type="entry name" value="RNaseH_sf"/>
</dbReference>
<dbReference type="OrthoDB" id="5439087at2"/>
<gene>
    <name evidence="2" type="ORF">EJP69_10410</name>
</gene>
<accession>A0A3S0IEG2</accession>
<comment type="caution">
    <text evidence="2">The sequence shown here is derived from an EMBL/GenBank/DDBJ whole genome shotgun (WGS) entry which is preliminary data.</text>
</comment>
<dbReference type="InterPro" id="IPR001584">
    <property type="entry name" value="Integrase_cat-core"/>
</dbReference>
<sequence>MLRSTRSSPPKPYKETAMITFCRGLVLRVGERQLEFERDIGDGRVQFKYLDNFEVKTYRLSKLYGEIVSGKYVPVTVPPSDASGVRGSVALPAHWTPRQEQLVDFRMRFVKAVLCSPARTRSRDHCDAIGREIWAQLKAADGAGVDYSAFSCPSGATIELWIRKYLQSDRNAYALLDRRAMSRRPKRLEPLIDVIVDGQLAKHYLRLRGVSVKEAYRLICREIARHNAQHGTELSPPSERTINRRANSIPPFIRDTRRLGPAYARNKWRYSLKGDQSTRIMERVEIDHTPLDIWVLDPRSGVPLGRPWITVLIDRKSGYLLGFYISFYGPSAATVARAVKVSILPKDEWLEVLPDAALRWSAQGTAELYVIDNGLEFHSSAFMRMAMELRSDVIFNPVHQPWLKPGIERAIMEFNRALPTNGKVYAPIANARLPDPEKGAAIVFDDLCTCLLEWASQKHPLNIHSKTLCRPLDLWEEGLESCPPTMLPTQLDGLDLLCGLGAHRRVDGDGVFFHYLRFNSVELQDYRRSHGAVFRTEVRFNPDDLRQLHVFLPKSKSWLSVPLQRPQPLAGQCLSLVQLQIARQEAGKKLTRANAHEELERAMVRLRDRWELAIRRGLRLRKDTALIRMQGLTSVPLGSDAPVITPSTYVAPLELSPTMRQVLPQIVPFDTFTLEDE</sequence>
<evidence type="ECO:0000313" key="3">
    <source>
        <dbReference type="Proteomes" id="UP000267418"/>
    </source>
</evidence>
<dbReference type="Gene3D" id="3.30.420.10">
    <property type="entry name" value="Ribonuclease H-like superfamily/Ribonuclease H"/>
    <property type="match status" value="1"/>
</dbReference>
<proteinExistence type="predicted"/>
<keyword evidence="3" id="KW-1185">Reference proteome</keyword>
<name>A0A3S0IEG2_9BURK</name>
<feature type="domain" description="Integrase catalytic" evidence="1">
    <location>
        <begin position="286"/>
        <end position="479"/>
    </location>
</feature>
<dbReference type="GO" id="GO:0003676">
    <property type="term" value="F:nucleic acid binding"/>
    <property type="evidence" value="ECO:0007669"/>
    <property type="project" value="InterPro"/>
</dbReference>
<protein>
    <submittedName>
        <fullName evidence="2">Transposase</fullName>
    </submittedName>
</protein>
<evidence type="ECO:0000259" key="1">
    <source>
        <dbReference type="PROSITE" id="PS50994"/>
    </source>
</evidence>
<dbReference type="GO" id="GO:0015074">
    <property type="term" value="P:DNA integration"/>
    <property type="evidence" value="ECO:0007669"/>
    <property type="project" value="InterPro"/>
</dbReference>
<dbReference type="InterPro" id="IPR012337">
    <property type="entry name" value="RNaseH-like_sf"/>
</dbReference>
<dbReference type="SUPFAM" id="SSF53098">
    <property type="entry name" value="Ribonuclease H-like"/>
    <property type="match status" value="1"/>
</dbReference>
<dbReference type="AlphaFoldDB" id="A0A3S0IEG2"/>
<dbReference type="Proteomes" id="UP000267418">
    <property type="component" value="Unassembled WGS sequence"/>
</dbReference>
<reference evidence="2 3" key="1">
    <citation type="submission" date="2018-12" db="EMBL/GenBank/DDBJ databases">
        <title>The genome of Variovorax gossypii DSM 100435.</title>
        <authorList>
            <person name="Gao J."/>
            <person name="Sun J."/>
        </authorList>
    </citation>
    <scope>NUCLEOTIDE SEQUENCE [LARGE SCALE GENOMIC DNA]</scope>
    <source>
        <strain evidence="2 3">DSM 100435</strain>
    </source>
</reference>